<evidence type="ECO:0000313" key="1">
    <source>
        <dbReference type="EMBL" id="SHG39669.1"/>
    </source>
</evidence>
<dbReference type="OrthoDB" id="1645744at2"/>
<dbReference type="AlphaFoldDB" id="A0A1M5JHE1"/>
<dbReference type="RefSeq" id="WP_072891145.1">
    <property type="nucleotide sequence ID" value="NZ_FQVW01000030.1"/>
</dbReference>
<dbReference type="Proteomes" id="UP000183988">
    <property type="component" value="Unassembled WGS sequence"/>
</dbReference>
<reference evidence="1 2" key="1">
    <citation type="submission" date="2016-11" db="EMBL/GenBank/DDBJ databases">
        <authorList>
            <person name="Jaros S."/>
            <person name="Januszkiewicz K."/>
            <person name="Wedrychowicz H."/>
        </authorList>
    </citation>
    <scope>NUCLEOTIDE SEQUENCE [LARGE SCALE GENOMIC DNA]</scope>
    <source>
        <strain evidence="1 2">IBRC-M 10683</strain>
    </source>
</reference>
<keyword evidence="2" id="KW-1185">Reference proteome</keyword>
<gene>
    <name evidence="1" type="ORF">SAMN05216225_103031</name>
</gene>
<dbReference type="Gene3D" id="3.90.1720.10">
    <property type="entry name" value="endopeptidase domain like (from Nostoc punctiforme)"/>
    <property type="match status" value="1"/>
</dbReference>
<evidence type="ECO:0000313" key="2">
    <source>
        <dbReference type="Proteomes" id="UP000183988"/>
    </source>
</evidence>
<evidence type="ECO:0008006" key="3">
    <source>
        <dbReference type="Google" id="ProtNLM"/>
    </source>
</evidence>
<sequence>MKEKTIYFLFTDTGTVLSRLINYFTRKQLNHVSIAFDEDLQELYSFGRKNPNNPFSGGFVREDIHGEFLSKANCAVYSFQLSEDDYYQINTYIKRIEAEACNYKYNFLGLIGVLLKIDLKRKNALFCSQFVATAMENVHGFQLDKPACFTTPADIREQGGLQLMYQGKLADYQKQVEVDGKLITGTPIIAKQSLIFSVREKVKQFVVR</sequence>
<proteinExistence type="predicted"/>
<accession>A0A1M5JHE1</accession>
<organism evidence="1 2">
    <name type="scientific">Ornithinibacillus halophilus</name>
    <dbReference type="NCBI Taxonomy" id="930117"/>
    <lineage>
        <taxon>Bacteria</taxon>
        <taxon>Bacillati</taxon>
        <taxon>Bacillota</taxon>
        <taxon>Bacilli</taxon>
        <taxon>Bacillales</taxon>
        <taxon>Bacillaceae</taxon>
        <taxon>Ornithinibacillus</taxon>
    </lineage>
</organism>
<dbReference type="EMBL" id="FQVW01000030">
    <property type="protein sequence ID" value="SHG39669.1"/>
    <property type="molecule type" value="Genomic_DNA"/>
</dbReference>
<dbReference type="SUPFAM" id="SSF54001">
    <property type="entry name" value="Cysteine proteinases"/>
    <property type="match status" value="1"/>
</dbReference>
<name>A0A1M5JHE1_9BACI</name>
<dbReference type="InterPro" id="IPR038765">
    <property type="entry name" value="Papain-like_cys_pep_sf"/>
</dbReference>
<protein>
    <recommendedName>
        <fullName evidence="3">Permuted papain-like amidase enzyme, YaeF/YiiX, C92 family</fullName>
    </recommendedName>
</protein>